<feature type="compositionally biased region" description="Polar residues" evidence="17">
    <location>
        <begin position="216"/>
        <end position="235"/>
    </location>
</feature>
<sequence length="910" mass="101228">MSKVDQDASTSASIMEQIKVLIEPPPNEDEKAVKGTTNTKHPYYRRPGRGHNHDYCDACEEGGNLLCCDRCPSSFHLQCHDPPLSEEDIPSGQWLCHSCRMVKVVQPRSKANSVERVPSGGSGGSRGHTPSSGDLESIPQKIRNLRKRSNSERNSTEKLLAKMPRAIQRALDPNKRPTPLDDIIRAASMLNPQQFSLPPELELHTQFPGNGKVQPVQQTQPHVGNGRNRVSGNQRRNSKPFELDGQGLVPLPAKTCFYCSKSCKRAPLLSCDYCPLFYHQDCLDPPMTALPAGLWMCPNHAENFIVSAPPSATPTTTTTTTTTSSSSSINPATKPALSLQDAHMTTSISATERVRLWNRFNQPVDHESVKMEFFRRVHTRHPPFRTKTTVRTRAHIDVPASVRHHYEHPPPLLPSMRQTLRYDGVKRRKNLPNSVEEISKETVTESLLKDLEALRSAHAKFREIQREYGNGQDMEDSDSDTSPDPAEPEAGAETAGANAPDKLENGTTAMEQGGAGEPKVEAIKIEEQPENPQLDLSFDEEEEADSKSAIIDADLRHLDVDIIKKLAHQRLQQLVQEHPEIVTQYKNRTAARRLRQLTAQQQPAVPCVALQGDLAPEDMNRFSLLFTSETSSILAQKNGNAADEDPMMALHPALATAAAIAAADAAAESYVPRVRSDAEKAYELAARLELKLLQCKVRARAVMTPLGDMLEDSRWFSSLSLDQSIYMRYRTLYVGYGGHFTPSTSMCHTETVDLSAIGYCSRISPQHAIIFYDEFSKSFELINYSEFGTEVNGQLYTCDLTENGRTKSVKRMRPDDADLKRRVDEILDKRRHIERQYEPKKLGEERLVGIVKPACRCQATGEPVPMVPGAWEGAAVLAHGTLLRFGCLAFVFSVPSKDLLQAQARAQRQA</sequence>
<proteinExistence type="predicted"/>
<accession>A0A3B0K4L2</accession>
<comment type="subunit">
    <text evidence="13">Component of SIN3 complexes. Interacts with SIN3A in a complex composed of HDAC1, SAP30 and SIN3A. Component of the SIN3B complex, which includes SIN3B, HDAC2 or HDAC1, PHF12 and MORF4L1; interacts directly with all subunits. Interacts with TLE5.</text>
</comment>
<evidence type="ECO:0000259" key="18">
    <source>
        <dbReference type="PROSITE" id="PS50006"/>
    </source>
</evidence>
<dbReference type="AlphaFoldDB" id="A0A3B0K4L2"/>
<evidence type="ECO:0000313" key="20">
    <source>
        <dbReference type="EMBL" id="SPP89167.1"/>
    </source>
</evidence>
<dbReference type="CDD" id="cd15534">
    <property type="entry name" value="PHD2_PHF12_Rco1"/>
    <property type="match status" value="1"/>
</dbReference>
<keyword evidence="7 16" id="KW-0863">Zinc-finger</keyword>
<evidence type="ECO:0000256" key="9">
    <source>
        <dbReference type="ARBA" id="ARBA00022843"/>
    </source>
</evidence>
<dbReference type="Pfam" id="PF00628">
    <property type="entry name" value="PHD"/>
    <property type="match status" value="2"/>
</dbReference>
<feature type="domain" description="FHA" evidence="18">
    <location>
        <begin position="732"/>
        <end position="796"/>
    </location>
</feature>
<keyword evidence="8" id="KW-0862">Zinc</keyword>
<reference evidence="21" key="1">
    <citation type="submission" date="2018-01" db="EMBL/GenBank/DDBJ databases">
        <authorList>
            <person name="Alioto T."/>
            <person name="Alioto T."/>
        </authorList>
    </citation>
    <scope>NUCLEOTIDE SEQUENCE [LARGE SCALE GENOMIC DNA]</scope>
</reference>
<evidence type="ECO:0000256" key="6">
    <source>
        <dbReference type="ARBA" id="ARBA00022737"/>
    </source>
</evidence>
<feature type="compositionally biased region" description="Basic and acidic residues" evidence="17">
    <location>
        <begin position="149"/>
        <end position="160"/>
    </location>
</feature>
<dbReference type="Proteomes" id="UP000268350">
    <property type="component" value="Unassembled WGS sequence"/>
</dbReference>
<dbReference type="GO" id="GO:0000122">
    <property type="term" value="P:negative regulation of transcription by RNA polymerase II"/>
    <property type="evidence" value="ECO:0007669"/>
    <property type="project" value="TreeGrafter"/>
</dbReference>
<keyword evidence="11" id="KW-0804">Transcription</keyword>
<dbReference type="InterPro" id="IPR031966">
    <property type="entry name" value="PHF12_MRG-bd"/>
</dbReference>
<dbReference type="OMA" id="CKVQARA"/>
<keyword evidence="5" id="KW-0479">Metal-binding</keyword>
<dbReference type="CDD" id="cd15533">
    <property type="entry name" value="PHD1_PHF12"/>
    <property type="match status" value="1"/>
</dbReference>
<evidence type="ECO:0000256" key="7">
    <source>
        <dbReference type="ARBA" id="ARBA00022771"/>
    </source>
</evidence>
<evidence type="ECO:0000256" key="16">
    <source>
        <dbReference type="PROSITE-ProRule" id="PRU00146"/>
    </source>
</evidence>
<dbReference type="FunFam" id="3.30.40.10:FF:000154">
    <property type="entry name" value="PHD finger protein 12"/>
    <property type="match status" value="1"/>
</dbReference>
<evidence type="ECO:0000256" key="13">
    <source>
        <dbReference type="ARBA" id="ARBA00065785"/>
    </source>
</evidence>
<protein>
    <recommendedName>
        <fullName evidence="14">PHD finger protein 12</fullName>
    </recommendedName>
    <alternativeName>
        <fullName evidence="15">PHD factor 1</fullName>
    </alternativeName>
</protein>
<evidence type="ECO:0000256" key="10">
    <source>
        <dbReference type="ARBA" id="ARBA00023015"/>
    </source>
</evidence>
<dbReference type="PROSITE" id="PS50006">
    <property type="entry name" value="FHA_DOMAIN"/>
    <property type="match status" value="1"/>
</dbReference>
<dbReference type="InterPro" id="IPR019787">
    <property type="entry name" value="Znf_PHD-finger"/>
</dbReference>
<dbReference type="Pfam" id="PF16737">
    <property type="entry name" value="PHF12_MRG_bd"/>
    <property type="match status" value="1"/>
</dbReference>
<evidence type="ECO:0000256" key="15">
    <source>
        <dbReference type="ARBA" id="ARBA00076589"/>
    </source>
</evidence>
<dbReference type="PROSITE" id="PS01359">
    <property type="entry name" value="ZF_PHD_1"/>
    <property type="match status" value="1"/>
</dbReference>
<feature type="region of interest" description="Disordered" evidence="17">
    <location>
        <begin position="24"/>
        <end position="45"/>
    </location>
</feature>
<dbReference type="InterPro" id="IPR042163">
    <property type="entry name" value="PHF12"/>
</dbReference>
<evidence type="ECO:0000256" key="4">
    <source>
        <dbReference type="ARBA" id="ARBA00022553"/>
    </source>
</evidence>
<feature type="region of interest" description="Disordered" evidence="17">
    <location>
        <begin position="216"/>
        <end position="244"/>
    </location>
</feature>
<dbReference type="InterPro" id="IPR038098">
    <property type="entry name" value="PHF12_MRG-bd_sf"/>
</dbReference>
<feature type="domain" description="PHD-type" evidence="19">
    <location>
        <begin position="253"/>
        <end position="303"/>
    </location>
</feature>
<keyword evidence="10" id="KW-0805">Transcription regulation</keyword>
<evidence type="ECO:0000256" key="8">
    <source>
        <dbReference type="ARBA" id="ARBA00022833"/>
    </source>
</evidence>
<dbReference type="STRING" id="7266.A0A3B0K4L2"/>
<evidence type="ECO:0000256" key="3">
    <source>
        <dbReference type="ARBA" id="ARBA00022499"/>
    </source>
</evidence>
<dbReference type="SUPFAM" id="SSF57903">
    <property type="entry name" value="FYVE/PHD zinc finger"/>
    <property type="match status" value="2"/>
</dbReference>
<keyword evidence="3" id="KW-1017">Isopeptide bond</keyword>
<keyword evidence="4" id="KW-0597">Phosphoprotein</keyword>
<evidence type="ECO:0000256" key="2">
    <source>
        <dbReference type="ARBA" id="ARBA00022491"/>
    </source>
</evidence>
<dbReference type="Gene3D" id="6.10.20.60">
    <property type="entry name" value="PHD finger protein 12"/>
    <property type="match status" value="1"/>
</dbReference>
<dbReference type="FunFam" id="3.30.40.10:FF:000164">
    <property type="entry name" value="PHD finger protein 12"/>
    <property type="match status" value="1"/>
</dbReference>
<feature type="compositionally biased region" description="Low complexity" evidence="17">
    <location>
        <begin position="488"/>
        <end position="500"/>
    </location>
</feature>
<feature type="region of interest" description="Disordered" evidence="17">
    <location>
        <begin position="308"/>
        <end position="333"/>
    </location>
</feature>
<dbReference type="GO" id="GO:0008270">
    <property type="term" value="F:zinc ion binding"/>
    <property type="evidence" value="ECO:0007669"/>
    <property type="project" value="UniProtKB-KW"/>
</dbReference>
<feature type="region of interest" description="Disordered" evidence="17">
    <location>
        <begin position="465"/>
        <end position="516"/>
    </location>
</feature>
<dbReference type="InterPro" id="IPR013083">
    <property type="entry name" value="Znf_RING/FYVE/PHD"/>
</dbReference>
<evidence type="ECO:0000256" key="12">
    <source>
        <dbReference type="ARBA" id="ARBA00023242"/>
    </source>
</evidence>
<dbReference type="Gene3D" id="3.30.40.10">
    <property type="entry name" value="Zinc/RING finger domain, C3HC4 (zinc finger)"/>
    <property type="match status" value="1"/>
</dbReference>
<evidence type="ECO:0000259" key="19">
    <source>
        <dbReference type="PROSITE" id="PS50016"/>
    </source>
</evidence>
<dbReference type="PANTHER" id="PTHR46309">
    <property type="entry name" value="PHD FINGER PROTEIN 12"/>
    <property type="match status" value="1"/>
</dbReference>
<dbReference type="InterPro" id="IPR000253">
    <property type="entry name" value="FHA_dom"/>
</dbReference>
<evidence type="ECO:0000256" key="5">
    <source>
        <dbReference type="ARBA" id="ARBA00022723"/>
    </source>
</evidence>
<dbReference type="InterPro" id="IPR011011">
    <property type="entry name" value="Znf_FYVE_PHD"/>
</dbReference>
<dbReference type="PANTHER" id="PTHR46309:SF1">
    <property type="entry name" value="PHD FINGER PROTEIN 12"/>
    <property type="match status" value="1"/>
</dbReference>
<dbReference type="Gene3D" id="2.30.30.1150">
    <property type="match status" value="1"/>
</dbReference>
<evidence type="ECO:0000256" key="17">
    <source>
        <dbReference type="SAM" id="MobiDB-lite"/>
    </source>
</evidence>
<dbReference type="OrthoDB" id="1919692at2759"/>
<keyword evidence="6" id="KW-0677">Repeat</keyword>
<organism evidence="20 21">
    <name type="scientific">Drosophila guanche</name>
    <name type="common">Fruit fly</name>
    <dbReference type="NCBI Taxonomy" id="7266"/>
    <lineage>
        <taxon>Eukaryota</taxon>
        <taxon>Metazoa</taxon>
        <taxon>Ecdysozoa</taxon>
        <taxon>Arthropoda</taxon>
        <taxon>Hexapoda</taxon>
        <taxon>Insecta</taxon>
        <taxon>Pterygota</taxon>
        <taxon>Neoptera</taxon>
        <taxon>Endopterygota</taxon>
        <taxon>Diptera</taxon>
        <taxon>Brachycera</taxon>
        <taxon>Muscomorpha</taxon>
        <taxon>Ephydroidea</taxon>
        <taxon>Drosophilidae</taxon>
        <taxon>Drosophila</taxon>
        <taxon>Sophophora</taxon>
    </lineage>
</organism>
<comment type="subcellular location">
    <subcellularLocation>
        <location evidence="1">Nucleus</location>
    </subcellularLocation>
</comment>
<evidence type="ECO:0000256" key="1">
    <source>
        <dbReference type="ARBA" id="ARBA00004123"/>
    </source>
</evidence>
<evidence type="ECO:0000313" key="21">
    <source>
        <dbReference type="Proteomes" id="UP000268350"/>
    </source>
</evidence>
<dbReference type="SMART" id="SM00249">
    <property type="entry name" value="PHD"/>
    <property type="match status" value="2"/>
</dbReference>
<evidence type="ECO:0000256" key="14">
    <source>
        <dbReference type="ARBA" id="ARBA00068755"/>
    </source>
</evidence>
<dbReference type="EMBL" id="OUUW01000018">
    <property type="protein sequence ID" value="SPP89167.1"/>
    <property type="molecule type" value="Genomic_DNA"/>
</dbReference>
<dbReference type="PROSITE" id="PS50016">
    <property type="entry name" value="ZF_PHD_2"/>
    <property type="match status" value="2"/>
</dbReference>
<keyword evidence="9" id="KW-0832">Ubl conjugation</keyword>
<dbReference type="InterPro" id="IPR001965">
    <property type="entry name" value="Znf_PHD"/>
</dbReference>
<dbReference type="InterPro" id="IPR019786">
    <property type="entry name" value="Zinc_finger_PHD-type_CS"/>
</dbReference>
<keyword evidence="2" id="KW-0678">Repressor</keyword>
<feature type="compositionally biased region" description="Low complexity" evidence="17">
    <location>
        <begin position="308"/>
        <end position="328"/>
    </location>
</feature>
<dbReference type="GO" id="GO:0003714">
    <property type="term" value="F:transcription corepressor activity"/>
    <property type="evidence" value="ECO:0007669"/>
    <property type="project" value="InterPro"/>
</dbReference>
<feature type="domain" description="PHD-type" evidence="19">
    <location>
        <begin position="53"/>
        <end position="102"/>
    </location>
</feature>
<dbReference type="GO" id="GO:0070822">
    <property type="term" value="C:Sin3-type complex"/>
    <property type="evidence" value="ECO:0007669"/>
    <property type="project" value="TreeGrafter"/>
</dbReference>
<keyword evidence="21" id="KW-1185">Reference proteome</keyword>
<evidence type="ECO:0000256" key="11">
    <source>
        <dbReference type="ARBA" id="ARBA00023163"/>
    </source>
</evidence>
<feature type="region of interest" description="Disordered" evidence="17">
    <location>
        <begin position="108"/>
        <end position="178"/>
    </location>
</feature>
<keyword evidence="12" id="KW-0539">Nucleus</keyword>
<name>A0A3B0K4L2_DROGU</name>
<gene>
    <name evidence="20" type="ORF">DGUA_6G019411</name>
</gene>